<dbReference type="Proteomes" id="UP000290261">
    <property type="component" value="Unassembled WGS sequence"/>
</dbReference>
<gene>
    <name evidence="2" type="ORF">DN53_01905</name>
</gene>
<reference evidence="2 3" key="1">
    <citation type="submission" date="2014-04" db="EMBL/GenBank/DDBJ databases">
        <title>Whole genome of Muricauda olearia.</title>
        <authorList>
            <person name="Zhang X.-H."/>
            <person name="Tang K."/>
        </authorList>
    </citation>
    <scope>NUCLEOTIDE SEQUENCE [LARGE SCALE GENOMIC DNA]</scope>
    <source>
        <strain evidence="2 3">Th120</strain>
    </source>
</reference>
<organism evidence="2 3">
    <name type="scientific">Flagellimonas olearia</name>
    <dbReference type="NCBI Taxonomy" id="552546"/>
    <lineage>
        <taxon>Bacteria</taxon>
        <taxon>Pseudomonadati</taxon>
        <taxon>Bacteroidota</taxon>
        <taxon>Flavobacteriia</taxon>
        <taxon>Flavobacteriales</taxon>
        <taxon>Flavobacteriaceae</taxon>
        <taxon>Flagellimonas</taxon>
    </lineage>
</organism>
<dbReference type="Gene3D" id="2.30.40.10">
    <property type="entry name" value="Urease, subunit C, domain 1"/>
    <property type="match status" value="1"/>
</dbReference>
<dbReference type="Gene3D" id="3.20.20.140">
    <property type="entry name" value="Metal-dependent hydrolases"/>
    <property type="match status" value="1"/>
</dbReference>
<protein>
    <submittedName>
        <fullName evidence="2">Amidohydrolase</fullName>
    </submittedName>
</protein>
<dbReference type="InterPro" id="IPR011059">
    <property type="entry name" value="Metal-dep_hydrolase_composite"/>
</dbReference>
<sequence length="682" mass="75168">MKFRLLFLGLIVLATYSCKKEASPASLTHFQGDETYTVIVGENKVGHLETHISGDTIHIDYDYKNNGRGPTMKETIVLNADGFPVHWNITGNTTFGNAVDEEYNLEGQNASWTDATGSGSATTETPKLYVNQFGSPYGDALTARVLLQAPENTLEVLPAGQLTLQEMETLSVPNPSGEGELALTSYALSGAGLDPSYFILDDAQRFFAYITPRYIAIREGYEAVEKDMRELSENYSADRYENIQKEFAHKYDGKVRIRNVRIFDPEALALTEPVSVVVNGEQISAIEAPDAQGSEGEVEIDGNGGTLVSGLFEMHAHTGDDDALLNILAGVTSFRDMGNDTEVLSNLIEKIESGVLAGPRVTRLGFIEGKSPYNSNNGILVESKEEALAAVDTYDSLGFYGIKLYNSMNGDWAPEIVKKAHDKGMFVTGHVPAFSNANAMLRAGFDEMTHINQTMLGWVLEPDEDTRTLLRLTAMKRFPELDLNSPKVQETLDLFVANNTAIDPTLAIHELLMLSRNGEISPGTKDFIDHLPPNEQRGFKVAMAQIADEEEDKAYREAYQKIVETISLMKEKGIFIVPGTDLGGAFFLHRELELYQQLGYTPAELLKLATYDMAQYLGKDNLGSIAPGKLADFFLVPGNPMENIKDIKTISLVSKGGTFYYPTEVYPAFGIRPFTEKPDVKE</sequence>
<dbReference type="Pfam" id="PF01979">
    <property type="entry name" value="Amidohydro_1"/>
    <property type="match status" value="1"/>
</dbReference>
<evidence type="ECO:0000313" key="3">
    <source>
        <dbReference type="Proteomes" id="UP000290261"/>
    </source>
</evidence>
<keyword evidence="2" id="KW-0378">Hydrolase</keyword>
<dbReference type="SUPFAM" id="SSF51338">
    <property type="entry name" value="Composite domain of metallo-dependent hydrolases"/>
    <property type="match status" value="2"/>
</dbReference>
<proteinExistence type="predicted"/>
<dbReference type="RefSeq" id="WP_129652711.1">
    <property type="nucleotide sequence ID" value="NZ_ML142907.1"/>
</dbReference>
<dbReference type="InterPro" id="IPR006680">
    <property type="entry name" value="Amidohydro-rel"/>
</dbReference>
<dbReference type="InterPro" id="IPR032466">
    <property type="entry name" value="Metal_Hydrolase"/>
</dbReference>
<feature type="domain" description="Amidohydrolase-related" evidence="1">
    <location>
        <begin position="326"/>
        <end position="653"/>
    </location>
</feature>
<dbReference type="GO" id="GO:0016810">
    <property type="term" value="F:hydrolase activity, acting on carbon-nitrogen (but not peptide) bonds"/>
    <property type="evidence" value="ECO:0007669"/>
    <property type="project" value="InterPro"/>
</dbReference>
<evidence type="ECO:0000259" key="1">
    <source>
        <dbReference type="Pfam" id="PF01979"/>
    </source>
</evidence>
<dbReference type="PROSITE" id="PS51257">
    <property type="entry name" value="PROKAR_LIPOPROTEIN"/>
    <property type="match status" value="1"/>
</dbReference>
<dbReference type="SUPFAM" id="SSF51556">
    <property type="entry name" value="Metallo-dependent hydrolases"/>
    <property type="match status" value="1"/>
</dbReference>
<dbReference type="PANTHER" id="PTHR43135">
    <property type="entry name" value="ALPHA-D-RIBOSE 1-METHYLPHOSPHONATE 5-TRIPHOSPHATE DIPHOSPHATASE"/>
    <property type="match status" value="1"/>
</dbReference>
<accession>A0A444VQC9</accession>
<comment type="caution">
    <text evidence="2">The sequence shown here is derived from an EMBL/GenBank/DDBJ whole genome shotgun (WGS) entry which is preliminary data.</text>
</comment>
<keyword evidence="3" id="KW-1185">Reference proteome</keyword>
<dbReference type="PANTHER" id="PTHR43135:SF3">
    <property type="entry name" value="ALPHA-D-RIBOSE 1-METHYLPHOSPHONATE 5-TRIPHOSPHATE DIPHOSPHATASE"/>
    <property type="match status" value="1"/>
</dbReference>
<dbReference type="AlphaFoldDB" id="A0A444VQC9"/>
<dbReference type="InterPro" id="IPR051781">
    <property type="entry name" value="Metallo-dep_Hydrolase"/>
</dbReference>
<dbReference type="EMBL" id="JJMP01000001">
    <property type="protein sequence ID" value="RYC53001.1"/>
    <property type="molecule type" value="Genomic_DNA"/>
</dbReference>
<evidence type="ECO:0000313" key="2">
    <source>
        <dbReference type="EMBL" id="RYC53001.1"/>
    </source>
</evidence>
<name>A0A444VQC9_9FLAO</name>